<keyword evidence="2" id="KW-1185">Reference proteome</keyword>
<dbReference type="EMBL" id="SJPU01000005">
    <property type="protein sequence ID" value="TWU09927.1"/>
    <property type="molecule type" value="Genomic_DNA"/>
</dbReference>
<name>A0A5C6BE59_9BACT</name>
<comment type="caution">
    <text evidence="1">The sequence shown here is derived from an EMBL/GenBank/DDBJ whole genome shotgun (WGS) entry which is preliminary data.</text>
</comment>
<accession>A0A5C6BE59</accession>
<evidence type="ECO:0000313" key="1">
    <source>
        <dbReference type="EMBL" id="TWU09927.1"/>
    </source>
</evidence>
<reference evidence="1 2" key="1">
    <citation type="journal article" date="2020" name="Antonie Van Leeuwenhoek">
        <title>Rhodopirellula heiligendammensis sp. nov., Rhodopirellula pilleata sp. nov., and Rhodopirellula solitaria sp. nov. isolated from natural or artificial marine surfaces in Northern Germany and California, USA, and emended description of the genus Rhodopirellula.</title>
        <authorList>
            <person name="Kallscheuer N."/>
            <person name="Wiegand S."/>
            <person name="Jogler M."/>
            <person name="Boedeker C."/>
            <person name="Peeters S.H."/>
            <person name="Rast P."/>
            <person name="Heuer A."/>
            <person name="Jetten M.S.M."/>
            <person name="Rohde M."/>
            <person name="Jogler C."/>
        </authorList>
    </citation>
    <scope>NUCLEOTIDE SEQUENCE [LARGE SCALE GENOMIC DNA]</scope>
    <source>
        <strain evidence="1 2">Poly21</strain>
    </source>
</reference>
<protein>
    <submittedName>
        <fullName evidence="1">Uncharacterized protein</fullName>
    </submittedName>
</protein>
<organism evidence="1 2">
    <name type="scientific">Allorhodopirellula heiligendammensis</name>
    <dbReference type="NCBI Taxonomy" id="2714739"/>
    <lineage>
        <taxon>Bacteria</taxon>
        <taxon>Pseudomonadati</taxon>
        <taxon>Planctomycetota</taxon>
        <taxon>Planctomycetia</taxon>
        <taxon>Pirellulales</taxon>
        <taxon>Pirellulaceae</taxon>
        <taxon>Allorhodopirellula</taxon>
    </lineage>
</organism>
<dbReference type="AlphaFoldDB" id="A0A5C6BE59"/>
<proteinExistence type="predicted"/>
<evidence type="ECO:0000313" key="2">
    <source>
        <dbReference type="Proteomes" id="UP000319908"/>
    </source>
</evidence>
<gene>
    <name evidence="1" type="ORF">Poly21_52550</name>
</gene>
<dbReference type="Proteomes" id="UP000319908">
    <property type="component" value="Unassembled WGS sequence"/>
</dbReference>
<sequence length="36" mass="3989">MATAEREFDRVRGGSEILAALECTAADKFFTLARKL</sequence>